<dbReference type="Proteomes" id="UP001205906">
    <property type="component" value="Unassembled WGS sequence"/>
</dbReference>
<name>A0ABT1C8X3_9HYPH</name>
<reference evidence="2 3" key="1">
    <citation type="submission" date="2022-06" db="EMBL/GenBank/DDBJ databases">
        <title>Mesorhizobium sp. strain RP14 Genome sequencing and assembly.</title>
        <authorList>
            <person name="Kim I."/>
        </authorList>
    </citation>
    <scope>NUCLEOTIDE SEQUENCE [LARGE SCALE GENOMIC DNA]</scope>
    <source>
        <strain evidence="3">RP14(2022)</strain>
    </source>
</reference>
<protein>
    <recommendedName>
        <fullName evidence="4">DUF1176 domain-containing protein</fullName>
    </recommendedName>
</protein>
<comment type="caution">
    <text evidence="2">The sequence shown here is derived from an EMBL/GenBank/DDBJ whole genome shotgun (WGS) entry which is preliminary data.</text>
</comment>
<gene>
    <name evidence="2" type="ORF">NGM99_15140</name>
</gene>
<accession>A0ABT1C8X3</accession>
<dbReference type="RefSeq" id="WP_252820368.1">
    <property type="nucleotide sequence ID" value="NZ_JAMXQS010000007.1"/>
</dbReference>
<evidence type="ECO:0000313" key="2">
    <source>
        <dbReference type="EMBL" id="MCO6051118.1"/>
    </source>
</evidence>
<evidence type="ECO:0000256" key="1">
    <source>
        <dbReference type="SAM" id="SignalP"/>
    </source>
</evidence>
<dbReference type="EMBL" id="JAMXQS010000007">
    <property type="protein sequence ID" value="MCO6051118.1"/>
    <property type="molecule type" value="Genomic_DNA"/>
</dbReference>
<sequence length="165" mass="17991">MSIRLSATAPFLAGLLVAGSAFAQSETPPDYKDDRSTAETVVQSLYNAIERKEYLRGWSYFRDEPDRPTFESFAKGYETTEHVRVKVGEAISDGAAGSIYYAVPTVVEAVGKDGRQVFRGCYELRLVQPAAQLEPPFQPLGIVKGTLEKTDASFDEAKGRCANGG</sequence>
<keyword evidence="1" id="KW-0732">Signal</keyword>
<feature type="signal peptide" evidence="1">
    <location>
        <begin position="1"/>
        <end position="23"/>
    </location>
</feature>
<proteinExistence type="predicted"/>
<keyword evidence="3" id="KW-1185">Reference proteome</keyword>
<evidence type="ECO:0008006" key="4">
    <source>
        <dbReference type="Google" id="ProtNLM"/>
    </source>
</evidence>
<feature type="chain" id="PRO_5046467231" description="DUF1176 domain-containing protein" evidence="1">
    <location>
        <begin position="24"/>
        <end position="165"/>
    </location>
</feature>
<evidence type="ECO:0000313" key="3">
    <source>
        <dbReference type="Proteomes" id="UP001205906"/>
    </source>
</evidence>
<organism evidence="2 3">
    <name type="scientific">Mesorhizobium liriopis</name>
    <dbReference type="NCBI Taxonomy" id="2953882"/>
    <lineage>
        <taxon>Bacteria</taxon>
        <taxon>Pseudomonadati</taxon>
        <taxon>Pseudomonadota</taxon>
        <taxon>Alphaproteobacteria</taxon>
        <taxon>Hyphomicrobiales</taxon>
        <taxon>Phyllobacteriaceae</taxon>
        <taxon>Mesorhizobium</taxon>
    </lineage>
</organism>